<dbReference type="EMBL" id="MNPL01030644">
    <property type="protein sequence ID" value="OQR66910.1"/>
    <property type="molecule type" value="Genomic_DNA"/>
</dbReference>
<evidence type="ECO:0000313" key="2">
    <source>
        <dbReference type="EMBL" id="OQR66910.1"/>
    </source>
</evidence>
<feature type="compositionally biased region" description="Basic and acidic residues" evidence="1">
    <location>
        <begin position="83"/>
        <end position="101"/>
    </location>
</feature>
<organism evidence="2 3">
    <name type="scientific">Tropilaelaps mercedesae</name>
    <dbReference type="NCBI Taxonomy" id="418985"/>
    <lineage>
        <taxon>Eukaryota</taxon>
        <taxon>Metazoa</taxon>
        <taxon>Ecdysozoa</taxon>
        <taxon>Arthropoda</taxon>
        <taxon>Chelicerata</taxon>
        <taxon>Arachnida</taxon>
        <taxon>Acari</taxon>
        <taxon>Parasitiformes</taxon>
        <taxon>Mesostigmata</taxon>
        <taxon>Gamasina</taxon>
        <taxon>Dermanyssoidea</taxon>
        <taxon>Laelapidae</taxon>
        <taxon>Tropilaelaps</taxon>
    </lineage>
</organism>
<evidence type="ECO:0000313" key="3">
    <source>
        <dbReference type="Proteomes" id="UP000192247"/>
    </source>
</evidence>
<comment type="caution">
    <text evidence="2">The sequence shown here is derived from an EMBL/GenBank/DDBJ whole genome shotgun (WGS) entry which is preliminary data.</text>
</comment>
<dbReference type="InParanoid" id="A0A1V9X023"/>
<gene>
    <name evidence="2" type="ORF">BIW11_02278</name>
</gene>
<feature type="region of interest" description="Disordered" evidence="1">
    <location>
        <begin position="1"/>
        <end position="132"/>
    </location>
</feature>
<dbReference type="AlphaFoldDB" id="A0A1V9X023"/>
<accession>A0A1V9X023</accession>
<evidence type="ECO:0000256" key="1">
    <source>
        <dbReference type="SAM" id="MobiDB-lite"/>
    </source>
</evidence>
<keyword evidence="3" id="KW-1185">Reference proteome</keyword>
<dbReference type="Proteomes" id="UP000192247">
    <property type="component" value="Unassembled WGS sequence"/>
</dbReference>
<feature type="compositionally biased region" description="Basic and acidic residues" evidence="1">
    <location>
        <begin position="19"/>
        <end position="31"/>
    </location>
</feature>
<name>A0A1V9X023_9ACAR</name>
<dbReference type="OrthoDB" id="6258237at2759"/>
<protein>
    <submittedName>
        <fullName evidence="2">Uncharacterized protein</fullName>
    </submittedName>
</protein>
<reference evidence="2 3" key="1">
    <citation type="journal article" date="2017" name="Gigascience">
        <title>Draft genome of the honey bee ectoparasitic mite, Tropilaelaps mercedesae, is shaped by the parasitic life history.</title>
        <authorList>
            <person name="Dong X."/>
            <person name="Armstrong S.D."/>
            <person name="Xia D."/>
            <person name="Makepeace B.L."/>
            <person name="Darby A.C."/>
            <person name="Kadowaki T."/>
        </authorList>
    </citation>
    <scope>NUCLEOTIDE SEQUENCE [LARGE SCALE GENOMIC DNA]</scope>
    <source>
        <strain evidence="2">Wuxi-XJTLU</strain>
    </source>
</reference>
<sequence>MDWPHQQQLEGLYSGGGAYDRDPKRGYERTYEQPQMGSRNDRYSLESPYGRPSDITYGNQPEPTYAAREPTYTASRGSAAYGSRHEPAYSRPNEDPYRGSQREGTYSPYEQPQPSPQGPPYDYRTEVNTSRSGRLTATFKAEPIPVGEGLKLNPGYFKTCAGILKILQIVSTLCW</sequence>
<proteinExistence type="predicted"/>